<dbReference type="AlphaFoldDB" id="A0A327YG67"/>
<reference evidence="1 2" key="1">
    <citation type="submission" date="2018-06" db="EMBL/GenBank/DDBJ databases">
        <title>Genomic Encyclopedia of Type Strains, Phase III (KMG-III): the genomes of soil and plant-associated and newly described type strains.</title>
        <authorList>
            <person name="Whitman W."/>
        </authorList>
    </citation>
    <scope>NUCLEOTIDE SEQUENCE [LARGE SCALE GENOMIC DNA]</scope>
    <source>
        <strain evidence="1 2">CGMCC 1.12398</strain>
    </source>
</reference>
<comment type="caution">
    <text evidence="1">The sequence shown here is derived from an EMBL/GenBank/DDBJ whole genome shotgun (WGS) entry which is preliminary data.</text>
</comment>
<proteinExistence type="predicted"/>
<dbReference type="OrthoDB" id="676083at2"/>
<keyword evidence="2" id="KW-1185">Reference proteome</keyword>
<name>A0A327YG67_9FLAO</name>
<sequence length="203" mass="23786">MTKSIFLNFFISLLFINCKPKVVEDYPKYEKTINTTEYKIKNKGDFSLKIPKTWKEIEVNGIDSDVMVFVNSLNDTITSDYGWYSNSLNDENLPTVYTKNEYNALSENDKNNLKESEYIIIEDYNNFDYNSITKSIYKIYKIDNRKAKVVMPKTSGNGITGVYFEKLYKVRGNFMNLNLYGYNVNKETEEEILNVISTIKFKK</sequence>
<dbReference type="EMBL" id="QLMI01000024">
    <property type="protein sequence ID" value="RAK18825.1"/>
    <property type="molecule type" value="Genomic_DNA"/>
</dbReference>
<evidence type="ECO:0000313" key="1">
    <source>
        <dbReference type="EMBL" id="RAK18825.1"/>
    </source>
</evidence>
<dbReference type="Proteomes" id="UP000249620">
    <property type="component" value="Unassembled WGS sequence"/>
</dbReference>
<accession>A0A327YG67</accession>
<organism evidence="1 2">
    <name type="scientific">Flavobacterium aquaticum</name>
    <dbReference type="NCBI Taxonomy" id="1236486"/>
    <lineage>
        <taxon>Bacteria</taxon>
        <taxon>Pseudomonadati</taxon>
        <taxon>Bacteroidota</taxon>
        <taxon>Flavobacteriia</taxon>
        <taxon>Flavobacteriales</taxon>
        <taxon>Flavobacteriaceae</taxon>
        <taxon>Flavobacterium</taxon>
    </lineage>
</organism>
<gene>
    <name evidence="1" type="ORF">B0I03_1242</name>
</gene>
<dbReference type="RefSeq" id="WP_111567883.1">
    <property type="nucleotide sequence ID" value="NZ_QLMI01000024.1"/>
</dbReference>
<evidence type="ECO:0000313" key="2">
    <source>
        <dbReference type="Proteomes" id="UP000249620"/>
    </source>
</evidence>
<protein>
    <submittedName>
        <fullName evidence="1">Uncharacterized protein</fullName>
    </submittedName>
</protein>